<keyword evidence="4" id="KW-1185">Reference proteome</keyword>
<gene>
    <name evidence="3" type="ORF">QE375_002772</name>
</gene>
<feature type="domain" description="Isochorismatase-like" evidence="2">
    <location>
        <begin position="36"/>
        <end position="180"/>
    </location>
</feature>
<dbReference type="SUPFAM" id="SSF52499">
    <property type="entry name" value="Isochorismatase-like hydrolases"/>
    <property type="match status" value="1"/>
</dbReference>
<reference evidence="3 4" key="1">
    <citation type="submission" date="2023-08" db="EMBL/GenBank/DDBJ databases">
        <title>Functional and genomic diversity of the sorghum phyllosphere microbiome.</title>
        <authorList>
            <person name="Shade A."/>
        </authorList>
    </citation>
    <scope>NUCLEOTIDE SEQUENCE [LARGE SCALE GENOMIC DNA]</scope>
    <source>
        <strain evidence="3 4">SORGH_AS_0445</strain>
    </source>
</reference>
<sequence>MRAAGSAGFARGMAADGLAHAALDREDEGMNRDIATALLVIDAQESFRQRPDEWAATANPDAVDNISRLVDHAREIGDQVVWVTLSEPGSGGVFDPVNGFVRVISDLDPQGDEIAVTKTTVNAFTSTDLEEQLRQLGVGRVVVCGIRTEQCCETTARMASDLGFAVEFVTDATTTSAIEANDGLAAVSGDEIMRRTESILAAREFATVIRTSDRVGISA</sequence>
<comment type="caution">
    <text evidence="3">The sequence shown here is derived from an EMBL/GenBank/DDBJ whole genome shotgun (WGS) entry which is preliminary data.</text>
</comment>
<dbReference type="Gene3D" id="3.40.50.850">
    <property type="entry name" value="Isochorismatase-like"/>
    <property type="match status" value="1"/>
</dbReference>
<evidence type="ECO:0000259" key="2">
    <source>
        <dbReference type="Pfam" id="PF00857"/>
    </source>
</evidence>
<keyword evidence="1" id="KW-0378">Hydrolase</keyword>
<organism evidence="3 4">
    <name type="scientific">Microbacterium foliorum</name>
    <dbReference type="NCBI Taxonomy" id="104336"/>
    <lineage>
        <taxon>Bacteria</taxon>
        <taxon>Bacillati</taxon>
        <taxon>Actinomycetota</taxon>
        <taxon>Actinomycetes</taxon>
        <taxon>Micrococcales</taxon>
        <taxon>Microbacteriaceae</taxon>
        <taxon>Microbacterium</taxon>
    </lineage>
</organism>
<dbReference type="PANTHER" id="PTHR43540:SF6">
    <property type="entry name" value="ISOCHORISMATASE-LIKE DOMAIN-CONTAINING PROTEIN"/>
    <property type="match status" value="1"/>
</dbReference>
<protein>
    <submittedName>
        <fullName evidence="3">Nicotinamidase-related amidase</fullName>
    </submittedName>
</protein>
<accession>A0ABU1HT51</accession>
<dbReference type="InterPro" id="IPR036380">
    <property type="entry name" value="Isochorismatase-like_sf"/>
</dbReference>
<dbReference type="PANTHER" id="PTHR43540">
    <property type="entry name" value="PEROXYUREIDOACRYLATE/UREIDOACRYLATE AMIDOHYDROLASE-RELATED"/>
    <property type="match status" value="1"/>
</dbReference>
<evidence type="ECO:0000313" key="3">
    <source>
        <dbReference type="EMBL" id="MDR6143218.1"/>
    </source>
</evidence>
<dbReference type="InterPro" id="IPR000868">
    <property type="entry name" value="Isochorismatase-like_dom"/>
</dbReference>
<dbReference type="Proteomes" id="UP001249291">
    <property type="component" value="Unassembled WGS sequence"/>
</dbReference>
<evidence type="ECO:0000256" key="1">
    <source>
        <dbReference type="ARBA" id="ARBA00022801"/>
    </source>
</evidence>
<proteinExistence type="predicted"/>
<dbReference type="EMBL" id="JAVIZQ010000001">
    <property type="protein sequence ID" value="MDR6143218.1"/>
    <property type="molecule type" value="Genomic_DNA"/>
</dbReference>
<name>A0ABU1HT51_9MICO</name>
<dbReference type="Pfam" id="PF00857">
    <property type="entry name" value="Isochorismatase"/>
    <property type="match status" value="1"/>
</dbReference>
<evidence type="ECO:0000313" key="4">
    <source>
        <dbReference type="Proteomes" id="UP001249291"/>
    </source>
</evidence>
<dbReference type="InterPro" id="IPR050272">
    <property type="entry name" value="Isochorismatase-like_hydrls"/>
</dbReference>